<protein>
    <submittedName>
        <fullName evidence="1">ORFan</fullName>
    </submittedName>
</protein>
<evidence type="ECO:0000313" key="2">
    <source>
        <dbReference type="Proteomes" id="UP001321479"/>
    </source>
</evidence>
<keyword evidence="2" id="KW-1185">Reference proteome</keyword>
<evidence type="ECO:0000313" key="1">
    <source>
        <dbReference type="EMBL" id="BCS83686.1"/>
    </source>
</evidence>
<dbReference type="Proteomes" id="UP001321479">
    <property type="component" value="Segment"/>
</dbReference>
<reference evidence="1 2" key="1">
    <citation type="submission" date="2021-02" db="EMBL/GenBank/DDBJ databases">
        <title>Cotonvirus japonicus, which uses Golgi apparatus of host cells for its virion factory, phylogenetically links tailed tupanvirus and icosahedral mimivirus.</title>
        <authorList>
            <person name="Takahashi H."/>
            <person name="Fukaya S."/>
            <person name="Song C."/>
            <person name="Murata K."/>
            <person name="Takemura M."/>
        </authorList>
    </citation>
    <scope>NUCLEOTIDE SEQUENCE [LARGE SCALE GENOMIC DNA]</scope>
</reference>
<dbReference type="GeneID" id="80558891"/>
<organism evidence="1 2">
    <name type="scientific">Cotonvirus japonicus</name>
    <dbReference type="NCBI Taxonomy" id="2811091"/>
    <lineage>
        <taxon>Viruses</taxon>
        <taxon>Varidnaviria</taxon>
        <taxon>Bamfordvirae</taxon>
        <taxon>Nucleocytoviricota</taxon>
        <taxon>Megaviricetes</taxon>
        <taxon>Imitervirales</taxon>
        <taxon>Mimiviridae</taxon>
        <taxon>Megamimivirinae</taxon>
        <taxon>Cotonvirus</taxon>
        <taxon>Cotonvirus japonicum</taxon>
    </lineage>
</organism>
<proteinExistence type="predicted"/>
<dbReference type="EMBL" id="AP024483">
    <property type="protein sequence ID" value="BCS83686.1"/>
    <property type="molecule type" value="Genomic_DNA"/>
</dbReference>
<name>A0ABM7NUA5_9VIRU</name>
<sequence length="85" mass="9822">MLDVIRVMELVVNLKWEKKRVLLVLELDVIKVLICGLNLVDLVMVAEGYHIVEEVTDHVVIAMDQVSHNINFTIINSRKKLKKKD</sequence>
<accession>A0ABM7NUA5</accession>
<dbReference type="RefSeq" id="YP_010842294.1">
    <property type="nucleotide sequence ID" value="NC_079139.1"/>
</dbReference>